<dbReference type="Pfam" id="PF13685">
    <property type="entry name" value="Fe-ADH_2"/>
    <property type="match status" value="1"/>
</dbReference>
<evidence type="ECO:0000256" key="1">
    <source>
        <dbReference type="ARBA" id="ARBA00022490"/>
    </source>
</evidence>
<name>A0A2U1BBC0_9BACT</name>
<dbReference type="PANTHER" id="PTHR43616">
    <property type="entry name" value="GLYCEROL DEHYDROGENASE"/>
    <property type="match status" value="1"/>
</dbReference>
<dbReference type="GeneID" id="78293598"/>
<dbReference type="RefSeq" id="WP_116882263.1">
    <property type="nucleotide sequence ID" value="NZ_CABMMC010000109.1"/>
</dbReference>
<keyword evidence="8" id="KW-0594">Phospholipid biosynthesis</keyword>
<dbReference type="InterPro" id="IPR016205">
    <property type="entry name" value="Glycerol_DH"/>
</dbReference>
<dbReference type="Gene3D" id="1.20.1090.10">
    <property type="entry name" value="Dehydroquinate synthase-like - alpha domain"/>
    <property type="match status" value="1"/>
</dbReference>
<keyword evidence="11" id="KW-1185">Reference proteome</keyword>
<evidence type="ECO:0000256" key="5">
    <source>
        <dbReference type="ARBA" id="ARBA00023002"/>
    </source>
</evidence>
<dbReference type="CDD" id="cd08175">
    <property type="entry name" value="G1PDH"/>
    <property type="match status" value="1"/>
</dbReference>
<proteinExistence type="predicted"/>
<dbReference type="GO" id="GO:0016614">
    <property type="term" value="F:oxidoreductase activity, acting on CH-OH group of donors"/>
    <property type="evidence" value="ECO:0007669"/>
    <property type="project" value="InterPro"/>
</dbReference>
<evidence type="ECO:0000256" key="8">
    <source>
        <dbReference type="ARBA" id="ARBA00023209"/>
    </source>
</evidence>
<keyword evidence="6" id="KW-0520">NAD</keyword>
<keyword evidence="4" id="KW-0521">NADP</keyword>
<organism evidence="10 11">
    <name type="scientific">Victivallis vadensis</name>
    <dbReference type="NCBI Taxonomy" id="172901"/>
    <lineage>
        <taxon>Bacteria</taxon>
        <taxon>Pseudomonadati</taxon>
        <taxon>Lentisphaerota</taxon>
        <taxon>Lentisphaeria</taxon>
        <taxon>Victivallales</taxon>
        <taxon>Victivallaceae</taxon>
        <taxon>Victivallis</taxon>
    </lineage>
</organism>
<dbReference type="EMBL" id="QEKH01000001">
    <property type="protein sequence ID" value="PVY45867.1"/>
    <property type="molecule type" value="Genomic_DNA"/>
</dbReference>
<dbReference type="PANTHER" id="PTHR43616:SF5">
    <property type="entry name" value="GLYCEROL DEHYDROGENASE 1"/>
    <property type="match status" value="1"/>
</dbReference>
<evidence type="ECO:0000256" key="2">
    <source>
        <dbReference type="ARBA" id="ARBA00022516"/>
    </source>
</evidence>
<comment type="caution">
    <text evidence="10">The sequence shown here is derived from an EMBL/GenBank/DDBJ whole genome shotgun (WGS) entry which is preliminary data.</text>
</comment>
<accession>A0A2U1BBC0</accession>
<dbReference type="Proteomes" id="UP000245959">
    <property type="component" value="Unassembled WGS sequence"/>
</dbReference>
<dbReference type="GO" id="GO:0008654">
    <property type="term" value="P:phospholipid biosynthetic process"/>
    <property type="evidence" value="ECO:0007669"/>
    <property type="project" value="UniProtKB-KW"/>
</dbReference>
<evidence type="ECO:0000256" key="4">
    <source>
        <dbReference type="ARBA" id="ARBA00022857"/>
    </source>
</evidence>
<evidence type="ECO:0000256" key="9">
    <source>
        <dbReference type="ARBA" id="ARBA00023264"/>
    </source>
</evidence>
<dbReference type="OrthoDB" id="9763580at2"/>
<dbReference type="GO" id="GO:0046872">
    <property type="term" value="F:metal ion binding"/>
    <property type="evidence" value="ECO:0007669"/>
    <property type="project" value="UniProtKB-KW"/>
</dbReference>
<keyword evidence="2" id="KW-0444">Lipid biosynthesis</keyword>
<gene>
    <name evidence="10" type="ORF">C8D82_10161</name>
</gene>
<protein>
    <submittedName>
        <fullName evidence="10">Glycerol-1-phosphate dehydrogenase [NAD(P)+]</fullName>
    </submittedName>
</protein>
<reference evidence="10 11" key="1">
    <citation type="submission" date="2018-04" db="EMBL/GenBank/DDBJ databases">
        <title>Genomic Encyclopedia of Type Strains, Phase IV (KMG-IV): sequencing the most valuable type-strain genomes for metagenomic binning, comparative biology and taxonomic classification.</title>
        <authorList>
            <person name="Goeker M."/>
        </authorList>
    </citation>
    <scope>NUCLEOTIDE SEQUENCE [LARGE SCALE GENOMIC DNA]</scope>
    <source>
        <strain evidence="10 11">DSM 14823</strain>
    </source>
</reference>
<dbReference type="Gene3D" id="3.40.50.1970">
    <property type="match status" value="1"/>
</dbReference>
<evidence type="ECO:0000256" key="6">
    <source>
        <dbReference type="ARBA" id="ARBA00023027"/>
    </source>
</evidence>
<dbReference type="SUPFAM" id="SSF56796">
    <property type="entry name" value="Dehydroquinate synthase-like"/>
    <property type="match status" value="1"/>
</dbReference>
<evidence type="ECO:0000313" key="11">
    <source>
        <dbReference type="Proteomes" id="UP000245959"/>
    </source>
</evidence>
<keyword evidence="1" id="KW-0963">Cytoplasm</keyword>
<keyword evidence="7" id="KW-0443">Lipid metabolism</keyword>
<sequence>MRRISLPPGLETECFILDSGALAAVPGLCREFFPGRRPWIVADGNTWEAAGKGVFNSLRKAGLTPAEPYLFPASPPLHAENRHVDTLVAAMPPDAVPVAVGGGTVNDLVKRAAFVAGRRYLCVSTAASVDGFTSSGASLVKDGLKQTLPCPAPLALAADTDVLKAAPPEMAAAGYADLAAKIPAGADWLIVDALGLEPIRPEVWQMVQPELRDRLSEPADLEKIFLGLAATGYAMQLYRDSRPASGAEHLVSHVWEMEGIEASHGFKVGIGTLAVTAMMTEAFRLSAAELHRVASPPSGPEEREREIAALLSRGVYGDAAGIAMKKFLSGNELLERRSLIASKWEQMGERVLRQLIPFNEMKRQFQRAGCPVHPAEIGLARADFRDGFRRAQLIRKRYTVLDLAYEAGILELLLDRMEPYFKE</sequence>
<evidence type="ECO:0000256" key="7">
    <source>
        <dbReference type="ARBA" id="ARBA00023098"/>
    </source>
</evidence>
<keyword evidence="9" id="KW-1208">Phospholipid metabolism</keyword>
<evidence type="ECO:0000313" key="10">
    <source>
        <dbReference type="EMBL" id="PVY45867.1"/>
    </source>
</evidence>
<evidence type="ECO:0000256" key="3">
    <source>
        <dbReference type="ARBA" id="ARBA00022723"/>
    </source>
</evidence>
<keyword evidence="5" id="KW-0560">Oxidoreductase</keyword>
<dbReference type="InterPro" id="IPR032837">
    <property type="entry name" value="G1PDH"/>
</dbReference>
<dbReference type="AlphaFoldDB" id="A0A2U1BBC0"/>
<keyword evidence="3" id="KW-0479">Metal-binding</keyword>